<accession>A0A1X2G6S7</accession>
<dbReference type="AlphaFoldDB" id="A0A1X2G6S7"/>
<dbReference type="OrthoDB" id="2269650at2759"/>
<feature type="compositionally biased region" description="Polar residues" evidence="1">
    <location>
        <begin position="408"/>
        <end position="418"/>
    </location>
</feature>
<evidence type="ECO:0008006" key="6">
    <source>
        <dbReference type="Google" id="ProtNLM"/>
    </source>
</evidence>
<feature type="region of interest" description="Disordered" evidence="1">
    <location>
        <begin position="180"/>
        <end position="248"/>
    </location>
</feature>
<keyword evidence="3" id="KW-0732">Signal</keyword>
<keyword evidence="5" id="KW-1185">Reference proteome</keyword>
<feature type="region of interest" description="Disordered" evidence="1">
    <location>
        <begin position="280"/>
        <end position="333"/>
    </location>
</feature>
<feature type="signal peptide" evidence="3">
    <location>
        <begin position="1"/>
        <end position="17"/>
    </location>
</feature>
<feature type="region of interest" description="Disordered" evidence="1">
    <location>
        <begin position="364"/>
        <end position="418"/>
    </location>
</feature>
<feature type="compositionally biased region" description="Polar residues" evidence="1">
    <location>
        <begin position="371"/>
        <end position="392"/>
    </location>
</feature>
<gene>
    <name evidence="4" type="ORF">DM01DRAFT_1339914</name>
</gene>
<keyword evidence="2" id="KW-0472">Membrane</keyword>
<sequence length="418" mass="44574">MHYRVLCLSLWSAIVYAQSSNSTTSSGIPSASSTGTDANCTPSNCVAICQPACSTGTTCVLGTMRNCGVCPSSSCVSNSVLGLPGASSPTTSNGDADSSLIGGIVGGLVGGAVVLAIVIVFLFRYQRRKKRHLPNFMARSNKSGNSFIPSVHAGSAISKNQVQEMVSGIPGYRMSYQPSSLSEQVTPYQDMPQQQHLAPPPLHERQSKVQDAHQSKVLDVRESKLEVDDDDDDHSSVSGTSQRGSAVMTQVGQIQQAQRSAQAFQVTRVRPQIMRVNTIRQSDAEPSNALRRSGSVRTILTRDNSVRSNRSGLSRSNTLPSRTHQREPSSDLDATITAIPLTTLDVAQDSVEAKHMSLTALPSKKSMDLTPESSTVGSSATLNKSDATSPLTSDPFHDRHSVIDNDLPNVSQLPQPPS</sequence>
<keyword evidence="2" id="KW-0812">Transmembrane</keyword>
<proteinExistence type="predicted"/>
<feature type="chain" id="PRO_5012665324" description="Membrane anchor Opy2 N-terminal domain-containing protein" evidence="3">
    <location>
        <begin position="18"/>
        <end position="418"/>
    </location>
</feature>
<feature type="compositionally biased region" description="Polar residues" evidence="1">
    <location>
        <begin position="295"/>
        <end position="322"/>
    </location>
</feature>
<dbReference type="EMBL" id="MCGT01000041">
    <property type="protein sequence ID" value="ORX45688.1"/>
    <property type="molecule type" value="Genomic_DNA"/>
</dbReference>
<reference evidence="4 5" key="1">
    <citation type="submission" date="2016-07" db="EMBL/GenBank/DDBJ databases">
        <title>Pervasive Adenine N6-methylation of Active Genes in Fungi.</title>
        <authorList>
            <consortium name="DOE Joint Genome Institute"/>
            <person name="Mondo S.J."/>
            <person name="Dannebaum R.O."/>
            <person name="Kuo R.C."/>
            <person name="Labutti K."/>
            <person name="Haridas S."/>
            <person name="Kuo A."/>
            <person name="Salamov A."/>
            <person name="Ahrendt S.R."/>
            <person name="Lipzen A."/>
            <person name="Sullivan W."/>
            <person name="Andreopoulos W.B."/>
            <person name="Clum A."/>
            <person name="Lindquist E."/>
            <person name="Daum C."/>
            <person name="Ramamoorthy G.K."/>
            <person name="Gryganskyi A."/>
            <person name="Culley D."/>
            <person name="Magnuson J.K."/>
            <person name="James T.Y."/>
            <person name="O'Malley M.A."/>
            <person name="Stajich J.E."/>
            <person name="Spatafora J.W."/>
            <person name="Visel A."/>
            <person name="Grigoriev I.V."/>
        </authorList>
    </citation>
    <scope>NUCLEOTIDE SEQUENCE [LARGE SCALE GENOMIC DNA]</scope>
    <source>
        <strain evidence="4 5">NRRL 3301</strain>
    </source>
</reference>
<evidence type="ECO:0000256" key="1">
    <source>
        <dbReference type="SAM" id="MobiDB-lite"/>
    </source>
</evidence>
<evidence type="ECO:0000256" key="3">
    <source>
        <dbReference type="SAM" id="SignalP"/>
    </source>
</evidence>
<feature type="transmembrane region" description="Helical" evidence="2">
    <location>
        <begin position="100"/>
        <end position="123"/>
    </location>
</feature>
<evidence type="ECO:0000313" key="4">
    <source>
        <dbReference type="EMBL" id="ORX45688.1"/>
    </source>
</evidence>
<keyword evidence="2" id="KW-1133">Transmembrane helix</keyword>
<evidence type="ECO:0000256" key="2">
    <source>
        <dbReference type="SAM" id="Phobius"/>
    </source>
</evidence>
<name>A0A1X2G6S7_9FUNG</name>
<dbReference type="STRING" id="101127.A0A1X2G6S7"/>
<comment type="caution">
    <text evidence="4">The sequence shown here is derived from an EMBL/GenBank/DDBJ whole genome shotgun (WGS) entry which is preliminary data.</text>
</comment>
<dbReference type="Proteomes" id="UP000242146">
    <property type="component" value="Unassembled WGS sequence"/>
</dbReference>
<organism evidence="4 5">
    <name type="scientific">Hesseltinella vesiculosa</name>
    <dbReference type="NCBI Taxonomy" id="101127"/>
    <lineage>
        <taxon>Eukaryota</taxon>
        <taxon>Fungi</taxon>
        <taxon>Fungi incertae sedis</taxon>
        <taxon>Mucoromycota</taxon>
        <taxon>Mucoromycotina</taxon>
        <taxon>Mucoromycetes</taxon>
        <taxon>Mucorales</taxon>
        <taxon>Cunninghamellaceae</taxon>
        <taxon>Hesseltinella</taxon>
    </lineage>
</organism>
<evidence type="ECO:0000313" key="5">
    <source>
        <dbReference type="Proteomes" id="UP000242146"/>
    </source>
</evidence>
<feature type="compositionally biased region" description="Polar residues" evidence="1">
    <location>
        <begin position="236"/>
        <end position="248"/>
    </location>
</feature>
<protein>
    <recommendedName>
        <fullName evidence="6">Membrane anchor Opy2 N-terminal domain-containing protein</fullName>
    </recommendedName>
</protein>
<feature type="compositionally biased region" description="Basic and acidic residues" evidence="1">
    <location>
        <begin position="202"/>
        <end position="226"/>
    </location>
</feature>